<accession>A0A1K1P8R2</accession>
<dbReference type="RefSeq" id="WP_072316904.1">
    <property type="nucleotide sequence ID" value="NZ_FPJE01000007.1"/>
</dbReference>
<sequence length="131" mass="15012">MNTVTACIENSMAYFWISEGILYVKYKAGTFLGLDNARELTAERLRLQREKPYPVFVDMRKVKNIDRAARCYFAREGSILISAMAIYTPSPQTKAIADFYLLTNIPVVPTQLFENKHSAINYLKSFLQPGY</sequence>
<feature type="domain" description="DUF7793" evidence="1">
    <location>
        <begin position="15"/>
        <end position="126"/>
    </location>
</feature>
<dbReference type="Gene3D" id="3.40.970.30">
    <property type="entry name" value="yp_829618.1 like domains"/>
    <property type="match status" value="1"/>
</dbReference>
<dbReference type="AlphaFoldDB" id="A0A1K1P8R2"/>
<protein>
    <recommendedName>
        <fullName evidence="1">DUF7793 domain-containing protein</fullName>
    </recommendedName>
</protein>
<name>A0A1K1P8R2_9FLAO</name>
<reference evidence="2 3" key="1">
    <citation type="submission" date="2016-11" db="EMBL/GenBank/DDBJ databases">
        <authorList>
            <person name="Jaros S."/>
            <person name="Januszkiewicz K."/>
            <person name="Wedrychowicz H."/>
        </authorList>
    </citation>
    <scope>NUCLEOTIDE SEQUENCE [LARGE SCALE GENOMIC DNA]</scope>
    <source>
        <strain evidence="2 3">CGMCC 1.12145</strain>
    </source>
</reference>
<evidence type="ECO:0000313" key="2">
    <source>
        <dbReference type="EMBL" id="SFW43837.1"/>
    </source>
</evidence>
<proteinExistence type="predicted"/>
<evidence type="ECO:0000259" key="1">
    <source>
        <dbReference type="Pfam" id="PF25056"/>
    </source>
</evidence>
<dbReference type="EMBL" id="FPJE01000007">
    <property type="protein sequence ID" value="SFW43837.1"/>
    <property type="molecule type" value="Genomic_DNA"/>
</dbReference>
<dbReference type="Proteomes" id="UP000182248">
    <property type="component" value="Unassembled WGS sequence"/>
</dbReference>
<organism evidence="2 3">
    <name type="scientific">Sinomicrobium oceani</name>
    <dbReference type="NCBI Taxonomy" id="1150368"/>
    <lineage>
        <taxon>Bacteria</taxon>
        <taxon>Pseudomonadati</taxon>
        <taxon>Bacteroidota</taxon>
        <taxon>Flavobacteriia</taxon>
        <taxon>Flavobacteriales</taxon>
        <taxon>Flavobacteriaceae</taxon>
        <taxon>Sinomicrobium</taxon>
    </lineage>
</organism>
<dbReference type="Pfam" id="PF25056">
    <property type="entry name" value="DUF7793"/>
    <property type="match status" value="1"/>
</dbReference>
<dbReference type="InterPro" id="IPR056695">
    <property type="entry name" value="DUF7793"/>
</dbReference>
<keyword evidence="3" id="KW-1185">Reference proteome</keyword>
<evidence type="ECO:0000313" key="3">
    <source>
        <dbReference type="Proteomes" id="UP000182248"/>
    </source>
</evidence>
<dbReference type="STRING" id="1150368.SAMN02927921_01683"/>
<dbReference type="OrthoDB" id="957652at2"/>
<gene>
    <name evidence="2" type="ORF">SAMN02927921_01683</name>
</gene>
<dbReference type="Gene3D" id="3.40.1680.10">
    <property type="entry name" value="yp_829618.1 domain like"/>
    <property type="match status" value="1"/>
</dbReference>